<gene>
    <name evidence="1" type="ORF">NEZAVI_LOCUS15257</name>
</gene>
<keyword evidence="2" id="KW-1185">Reference proteome</keyword>
<organism evidence="1 2">
    <name type="scientific">Nezara viridula</name>
    <name type="common">Southern green stink bug</name>
    <name type="synonym">Cimex viridulus</name>
    <dbReference type="NCBI Taxonomy" id="85310"/>
    <lineage>
        <taxon>Eukaryota</taxon>
        <taxon>Metazoa</taxon>
        <taxon>Ecdysozoa</taxon>
        <taxon>Arthropoda</taxon>
        <taxon>Hexapoda</taxon>
        <taxon>Insecta</taxon>
        <taxon>Pterygota</taxon>
        <taxon>Neoptera</taxon>
        <taxon>Paraneoptera</taxon>
        <taxon>Hemiptera</taxon>
        <taxon>Heteroptera</taxon>
        <taxon>Panheteroptera</taxon>
        <taxon>Pentatomomorpha</taxon>
        <taxon>Pentatomoidea</taxon>
        <taxon>Pentatomidae</taxon>
        <taxon>Pentatominae</taxon>
        <taxon>Nezara</taxon>
    </lineage>
</organism>
<evidence type="ECO:0000313" key="2">
    <source>
        <dbReference type="Proteomes" id="UP001152798"/>
    </source>
</evidence>
<accession>A0A9P0HSS3</accession>
<reference evidence="1" key="1">
    <citation type="submission" date="2022-01" db="EMBL/GenBank/DDBJ databases">
        <authorList>
            <person name="King R."/>
        </authorList>
    </citation>
    <scope>NUCLEOTIDE SEQUENCE</scope>
</reference>
<protein>
    <submittedName>
        <fullName evidence="1">Uncharacterized protein</fullName>
    </submittedName>
</protein>
<dbReference type="Proteomes" id="UP001152798">
    <property type="component" value="Chromosome 7"/>
</dbReference>
<dbReference type="AlphaFoldDB" id="A0A9P0HSS3"/>
<proteinExistence type="predicted"/>
<evidence type="ECO:0000313" key="1">
    <source>
        <dbReference type="EMBL" id="CAH1407567.1"/>
    </source>
</evidence>
<name>A0A9P0HSS3_NEZVI</name>
<dbReference type="EMBL" id="OV725083">
    <property type="protein sequence ID" value="CAH1407567.1"/>
    <property type="molecule type" value="Genomic_DNA"/>
</dbReference>
<sequence>MAQQLGTLYCSAGLEDNRALFGTKKRNVASAVSDTCSLHILLSRWTQWSEDPLGAHSVFIMWVSGPSLCEDYSLI</sequence>